<keyword evidence="3 6" id="KW-0418">Kinase</keyword>
<evidence type="ECO:0000256" key="4">
    <source>
        <dbReference type="ARBA" id="ARBA00022840"/>
    </source>
</evidence>
<feature type="domain" description="Protein kinase" evidence="5">
    <location>
        <begin position="1"/>
        <end position="253"/>
    </location>
</feature>
<dbReference type="HOGENOM" id="CLU_000288_63_44_0"/>
<gene>
    <name evidence="6" type="ORF">J421_1147</name>
</gene>
<evidence type="ECO:0000256" key="1">
    <source>
        <dbReference type="ARBA" id="ARBA00022679"/>
    </source>
</evidence>
<evidence type="ECO:0000259" key="5">
    <source>
        <dbReference type="PROSITE" id="PS50011"/>
    </source>
</evidence>
<dbReference type="InterPro" id="IPR011009">
    <property type="entry name" value="Kinase-like_dom_sf"/>
</dbReference>
<keyword evidence="7" id="KW-1185">Reference proteome</keyword>
<proteinExistence type="predicted"/>
<dbReference type="PIRSF" id="PIRSF000654">
    <property type="entry name" value="Integrin-linked_kinase"/>
    <property type="match status" value="1"/>
</dbReference>
<reference evidence="6 7" key="1">
    <citation type="journal article" date="2014" name="Genome Announc.">
        <title>Genome Sequence and Methylome of Soil Bacterium Gemmatirosa kalamazoonensis KBS708T, a Member of the Rarely Cultivated Gemmatimonadetes Phylum.</title>
        <authorList>
            <person name="Debruyn J.M."/>
            <person name="Radosevich M."/>
            <person name="Wommack K.E."/>
            <person name="Polson S.W."/>
            <person name="Hauser L.J."/>
            <person name="Fawaz M.N."/>
            <person name="Korlach J."/>
            <person name="Tsai Y.C."/>
        </authorList>
    </citation>
    <scope>NUCLEOTIDE SEQUENCE [LARGE SCALE GENOMIC DNA]</scope>
    <source>
        <strain evidence="6 7">KBS708</strain>
    </source>
</reference>
<dbReference type="GO" id="GO:0005524">
    <property type="term" value="F:ATP binding"/>
    <property type="evidence" value="ECO:0007669"/>
    <property type="project" value="UniProtKB-KW"/>
</dbReference>
<dbReference type="STRING" id="861299.J421_1147"/>
<dbReference type="InterPro" id="IPR000719">
    <property type="entry name" value="Prot_kinase_dom"/>
</dbReference>
<dbReference type="SMART" id="SM00220">
    <property type="entry name" value="S_TKc"/>
    <property type="match status" value="1"/>
</dbReference>
<name>W0RC81_9BACT</name>
<sequence length="277" mass="30336">MYRADHPTHGTVAVKILREKLRQDRTAVARFVREAQFGGRVTHPNVVRTIEIGEAEPGLHFLATEWANGEILERYAKRNCPLPPAEVADIVGQIADAVQAAHDVGIVHRDLKPENVMYDPVTHTVKLLDFGIALDAEQNPDERLTRAGFFVGTLMYVAPEALSGELVSTAADQYSLATIAYFLLSGCLPFSGKSPREMFTQLLSQPPQPLNKAKEGLVFAPAIEAVIMRGLSKNPKDRYVDVRTFARELRAALLAEPAVDGSGPGLLGKIKGIFKRS</sequence>
<organism evidence="6 7">
    <name type="scientific">Gemmatirosa kalamazoonensis</name>
    <dbReference type="NCBI Taxonomy" id="861299"/>
    <lineage>
        <taxon>Bacteria</taxon>
        <taxon>Pseudomonadati</taxon>
        <taxon>Gemmatimonadota</taxon>
        <taxon>Gemmatimonadia</taxon>
        <taxon>Gemmatimonadales</taxon>
        <taxon>Gemmatimonadaceae</taxon>
        <taxon>Gemmatirosa</taxon>
    </lineage>
</organism>
<dbReference type="eggNOG" id="COG0515">
    <property type="taxonomic scope" value="Bacteria"/>
</dbReference>
<dbReference type="PANTHER" id="PTHR43289:SF34">
    <property type="entry name" value="SERINE_THREONINE-PROTEIN KINASE YBDM-RELATED"/>
    <property type="match status" value="1"/>
</dbReference>
<accession>W0RC81</accession>
<keyword evidence="4" id="KW-0067">ATP-binding</keyword>
<dbReference type="GO" id="GO:0004674">
    <property type="term" value="F:protein serine/threonine kinase activity"/>
    <property type="evidence" value="ECO:0007669"/>
    <property type="project" value="TreeGrafter"/>
</dbReference>
<dbReference type="EMBL" id="CP007128">
    <property type="protein sequence ID" value="AHG88684.1"/>
    <property type="molecule type" value="Genomic_DNA"/>
</dbReference>
<evidence type="ECO:0000256" key="2">
    <source>
        <dbReference type="ARBA" id="ARBA00022741"/>
    </source>
</evidence>
<dbReference type="InterPro" id="IPR008271">
    <property type="entry name" value="Ser/Thr_kinase_AS"/>
</dbReference>
<keyword evidence="1" id="KW-0808">Transferase</keyword>
<dbReference type="Pfam" id="PF00069">
    <property type="entry name" value="Pkinase"/>
    <property type="match status" value="1"/>
</dbReference>
<dbReference type="PANTHER" id="PTHR43289">
    <property type="entry name" value="MITOGEN-ACTIVATED PROTEIN KINASE KINASE KINASE 20-RELATED"/>
    <property type="match status" value="1"/>
</dbReference>
<dbReference type="PROSITE" id="PS00108">
    <property type="entry name" value="PROTEIN_KINASE_ST"/>
    <property type="match status" value="1"/>
</dbReference>
<dbReference type="PROSITE" id="PS50011">
    <property type="entry name" value="PROTEIN_KINASE_DOM"/>
    <property type="match status" value="1"/>
</dbReference>
<evidence type="ECO:0000256" key="3">
    <source>
        <dbReference type="ARBA" id="ARBA00022777"/>
    </source>
</evidence>
<dbReference type="Gene3D" id="3.30.200.20">
    <property type="entry name" value="Phosphorylase Kinase, domain 1"/>
    <property type="match status" value="1"/>
</dbReference>
<protein>
    <submittedName>
        <fullName evidence="6">Protein kinase</fullName>
    </submittedName>
</protein>
<keyword evidence="2" id="KW-0547">Nucleotide-binding</keyword>
<dbReference type="KEGG" id="gba:J421_1147"/>
<dbReference type="CDD" id="cd14014">
    <property type="entry name" value="STKc_PknB_like"/>
    <property type="match status" value="1"/>
</dbReference>
<dbReference type="Gene3D" id="1.10.510.10">
    <property type="entry name" value="Transferase(Phosphotransferase) domain 1"/>
    <property type="match status" value="1"/>
</dbReference>
<evidence type="ECO:0000313" key="6">
    <source>
        <dbReference type="EMBL" id="AHG88684.1"/>
    </source>
</evidence>
<dbReference type="AlphaFoldDB" id="W0RC81"/>
<evidence type="ECO:0000313" key="7">
    <source>
        <dbReference type="Proteomes" id="UP000019151"/>
    </source>
</evidence>
<dbReference type="Proteomes" id="UP000019151">
    <property type="component" value="Chromosome"/>
</dbReference>
<dbReference type="InParanoid" id="W0RC81"/>
<dbReference type="SUPFAM" id="SSF56112">
    <property type="entry name" value="Protein kinase-like (PK-like)"/>
    <property type="match status" value="1"/>
</dbReference>